<evidence type="ECO:0000313" key="1">
    <source>
        <dbReference type="EMBL" id="SVC16918.1"/>
    </source>
</evidence>
<protein>
    <recommendedName>
        <fullName evidence="2">HTH araC/xylS-type domain-containing protein</fullName>
    </recommendedName>
</protein>
<organism evidence="1">
    <name type="scientific">marine metagenome</name>
    <dbReference type="NCBI Taxonomy" id="408172"/>
    <lineage>
        <taxon>unclassified sequences</taxon>
        <taxon>metagenomes</taxon>
        <taxon>ecological metagenomes</taxon>
    </lineage>
</organism>
<dbReference type="EMBL" id="UINC01077108">
    <property type="protein sequence ID" value="SVC16918.1"/>
    <property type="molecule type" value="Genomic_DNA"/>
</dbReference>
<feature type="non-terminal residue" evidence="1">
    <location>
        <position position="1"/>
    </location>
</feature>
<accession>A0A382JYB3</accession>
<dbReference type="AlphaFoldDB" id="A0A382JYB3"/>
<evidence type="ECO:0008006" key="2">
    <source>
        <dbReference type="Google" id="ProtNLM"/>
    </source>
</evidence>
<sequence length="63" mass="7518">VFDKGFTREQVERVARIYHRVSDASRAMGITPRSFSRLCRKYDIETPWQRKRRSCKEAQRADA</sequence>
<gene>
    <name evidence="1" type="ORF">METZ01_LOCUS269772</name>
</gene>
<name>A0A382JYB3_9ZZZZ</name>
<reference evidence="1" key="1">
    <citation type="submission" date="2018-05" db="EMBL/GenBank/DDBJ databases">
        <authorList>
            <person name="Lanie J.A."/>
            <person name="Ng W.-L."/>
            <person name="Kazmierczak K.M."/>
            <person name="Andrzejewski T.M."/>
            <person name="Davidsen T.M."/>
            <person name="Wayne K.J."/>
            <person name="Tettelin H."/>
            <person name="Glass J.I."/>
            <person name="Rusch D."/>
            <person name="Podicherti R."/>
            <person name="Tsui H.-C.T."/>
            <person name="Winkler M.E."/>
        </authorList>
    </citation>
    <scope>NUCLEOTIDE SEQUENCE</scope>
</reference>
<proteinExistence type="predicted"/>